<accession>A0A917P535</accession>
<dbReference type="Proteomes" id="UP000635726">
    <property type="component" value="Unassembled WGS sequence"/>
</dbReference>
<organism evidence="2 3">
    <name type="scientific">Deinococcus aquiradiocola</name>
    <dbReference type="NCBI Taxonomy" id="393059"/>
    <lineage>
        <taxon>Bacteria</taxon>
        <taxon>Thermotogati</taxon>
        <taxon>Deinococcota</taxon>
        <taxon>Deinococci</taxon>
        <taxon>Deinococcales</taxon>
        <taxon>Deinococcaceae</taxon>
        <taxon>Deinococcus</taxon>
    </lineage>
</organism>
<proteinExistence type="predicted"/>
<comment type="caution">
    <text evidence="2">The sequence shown here is derived from an EMBL/GenBank/DDBJ whole genome shotgun (WGS) entry which is preliminary data.</text>
</comment>
<gene>
    <name evidence="2" type="ORF">GCM10008939_02300</name>
</gene>
<dbReference type="EMBL" id="BMOE01000001">
    <property type="protein sequence ID" value="GGJ62026.1"/>
    <property type="molecule type" value="Genomic_DNA"/>
</dbReference>
<dbReference type="AlphaFoldDB" id="A0A917P535"/>
<evidence type="ECO:0000313" key="2">
    <source>
        <dbReference type="EMBL" id="GGJ62026.1"/>
    </source>
</evidence>
<feature type="chain" id="PRO_5036949808" description="Carboxypeptidase regulatory-like domain-containing protein" evidence="1">
    <location>
        <begin position="35"/>
        <end position="212"/>
    </location>
</feature>
<name>A0A917P535_9DEIO</name>
<keyword evidence="3" id="KW-1185">Reference proteome</keyword>
<protein>
    <recommendedName>
        <fullName evidence="4">Carboxypeptidase regulatory-like domain-containing protein</fullName>
    </recommendedName>
</protein>
<evidence type="ECO:0008006" key="4">
    <source>
        <dbReference type="Google" id="ProtNLM"/>
    </source>
</evidence>
<keyword evidence="1" id="KW-0732">Signal</keyword>
<evidence type="ECO:0000256" key="1">
    <source>
        <dbReference type="SAM" id="SignalP"/>
    </source>
</evidence>
<reference evidence="2" key="1">
    <citation type="journal article" date="2014" name="Int. J. Syst. Evol. Microbiol.">
        <title>Complete genome sequence of Corynebacterium casei LMG S-19264T (=DSM 44701T), isolated from a smear-ripened cheese.</title>
        <authorList>
            <consortium name="US DOE Joint Genome Institute (JGI-PGF)"/>
            <person name="Walter F."/>
            <person name="Albersmeier A."/>
            <person name="Kalinowski J."/>
            <person name="Ruckert C."/>
        </authorList>
    </citation>
    <scope>NUCLEOTIDE SEQUENCE</scope>
    <source>
        <strain evidence="2">JCM 14371</strain>
    </source>
</reference>
<evidence type="ECO:0000313" key="3">
    <source>
        <dbReference type="Proteomes" id="UP000635726"/>
    </source>
</evidence>
<reference evidence="2" key="2">
    <citation type="submission" date="2020-09" db="EMBL/GenBank/DDBJ databases">
        <authorList>
            <person name="Sun Q."/>
            <person name="Ohkuma M."/>
        </authorList>
    </citation>
    <scope>NUCLEOTIDE SEQUENCE</scope>
    <source>
        <strain evidence="2">JCM 14371</strain>
    </source>
</reference>
<feature type="signal peptide" evidence="1">
    <location>
        <begin position="1"/>
        <end position="34"/>
    </location>
</feature>
<sequence>MRGRHRAVSFAAYTLGMKRTLLALLLAATTSLTAAQSGGTLNGLTVSGTVSGPLPAQARIGGFTMDPGGQPVSELASVPVTGSRFSIDLPSVLPPQRTLVQLRPDAIFWPGVLEPVTVQGQASIAELRFYVYGDGNGNGRRDDTEGLQETSAFVGKSVLVVSFASSASQVGAARGFQANLKPGWNGLLIDVGRAVKVTSSGTVNGVTVNTQR</sequence>